<evidence type="ECO:0000256" key="6">
    <source>
        <dbReference type="ARBA" id="ARBA00023222"/>
    </source>
</evidence>
<name>A0A2N3G6Y1_9ACTN</name>
<evidence type="ECO:0000256" key="1">
    <source>
        <dbReference type="ARBA" id="ARBA00004741"/>
    </source>
</evidence>
<dbReference type="PROSITE" id="PS51171">
    <property type="entry name" value="PREPHENATE_DEHYDR_3"/>
    <property type="match status" value="1"/>
</dbReference>
<dbReference type="UniPathway" id="UPA00121">
    <property type="reaction ID" value="UER00345"/>
</dbReference>
<dbReference type="Gene3D" id="3.30.70.260">
    <property type="match status" value="1"/>
</dbReference>
<dbReference type="PANTHER" id="PTHR21022:SF19">
    <property type="entry name" value="PREPHENATE DEHYDRATASE-RELATED"/>
    <property type="match status" value="1"/>
</dbReference>
<evidence type="ECO:0000256" key="9">
    <source>
        <dbReference type="RuleBase" id="RU361254"/>
    </source>
</evidence>
<dbReference type="PANTHER" id="PTHR21022">
    <property type="entry name" value="PREPHENATE DEHYDRATASE P PROTEIN"/>
    <property type="match status" value="1"/>
</dbReference>
<reference evidence="12 13" key="1">
    <citation type="journal article" date="2017" name="ISME J.">
        <title>Potential for microbial H2 and metal transformations associated with novel bacteria and archaea in deep terrestrial subsurface sediments.</title>
        <authorList>
            <person name="Hernsdorf A.W."/>
            <person name="Amano Y."/>
            <person name="Miyakawa K."/>
            <person name="Ise K."/>
            <person name="Suzuki Y."/>
            <person name="Anantharaman K."/>
            <person name="Probst A."/>
            <person name="Burstein D."/>
            <person name="Thomas B.C."/>
            <person name="Banfield J.F."/>
        </authorList>
    </citation>
    <scope>NUCLEOTIDE SEQUENCE [LARGE SCALE GENOMIC DNA]</scope>
    <source>
        <strain evidence="12">HGW-Actinobacteria-3</strain>
    </source>
</reference>
<dbReference type="Gene3D" id="3.40.190.10">
    <property type="entry name" value="Periplasmic binding protein-like II"/>
    <property type="match status" value="2"/>
</dbReference>
<dbReference type="PROSITE" id="PS51671">
    <property type="entry name" value="ACT"/>
    <property type="match status" value="1"/>
</dbReference>
<dbReference type="EC" id="4.2.1.51" evidence="2 9"/>
<dbReference type="CDD" id="cd04905">
    <property type="entry name" value="ACT_CM-PDT"/>
    <property type="match status" value="1"/>
</dbReference>
<dbReference type="NCBIfam" id="NF008865">
    <property type="entry name" value="PRK11898.1"/>
    <property type="match status" value="1"/>
</dbReference>
<proteinExistence type="predicted"/>
<sequence>MGYLGPSGTITQEALEASVASDFDRVVPYMTVPEVLRAVQSGEVDNGIVPIENSIEGSVNVTLDTLAFETDLVIEREVVQPVKHCLVARPGVSRKEVAGIISHPQATAQCRGFLARWFSDTPVTAANSTAEAAVIVSKTDEPLAAIATLLAASTYGLSVLDCDIQDYPENATRFVMVGKEKVARTGKDKTSIVCFIRANRPGSLLDILQEFASRGINLTKIESRPTKKVLGDYYFFIDIDGHIEDPGVAEAIGSLVSKLRELKLLGSYPAA</sequence>
<dbReference type="SUPFAM" id="SSF53850">
    <property type="entry name" value="Periplasmic binding protein-like II"/>
    <property type="match status" value="1"/>
</dbReference>
<evidence type="ECO:0000256" key="7">
    <source>
        <dbReference type="ARBA" id="ARBA00023239"/>
    </source>
</evidence>
<evidence type="ECO:0000313" key="12">
    <source>
        <dbReference type="EMBL" id="PKQ28378.1"/>
    </source>
</evidence>
<protein>
    <recommendedName>
        <fullName evidence="3 9">Prephenate dehydratase</fullName>
        <shortName evidence="9">PDT</shortName>
        <ecNumber evidence="2 9">4.2.1.51</ecNumber>
    </recommendedName>
</protein>
<dbReference type="InterPro" id="IPR045865">
    <property type="entry name" value="ACT-like_dom_sf"/>
</dbReference>
<keyword evidence="6 9" id="KW-0584">Phenylalanine biosynthesis</keyword>
<evidence type="ECO:0000256" key="2">
    <source>
        <dbReference type="ARBA" id="ARBA00013147"/>
    </source>
</evidence>
<dbReference type="InterPro" id="IPR001086">
    <property type="entry name" value="Preph_deHydtase"/>
</dbReference>
<dbReference type="SUPFAM" id="SSF55021">
    <property type="entry name" value="ACT-like"/>
    <property type="match status" value="1"/>
</dbReference>
<comment type="pathway">
    <text evidence="1 9">Amino-acid biosynthesis; L-phenylalanine biosynthesis; phenylpyruvate from prephenate: step 1/1.</text>
</comment>
<dbReference type="InterPro" id="IPR018528">
    <property type="entry name" value="Preph_deHydtase_CS"/>
</dbReference>
<evidence type="ECO:0000256" key="8">
    <source>
        <dbReference type="ARBA" id="ARBA00047848"/>
    </source>
</evidence>
<dbReference type="GO" id="GO:0004664">
    <property type="term" value="F:prephenate dehydratase activity"/>
    <property type="evidence" value="ECO:0007669"/>
    <property type="project" value="UniProtKB-UniRule"/>
</dbReference>
<accession>A0A2N3G6Y1</accession>
<feature type="domain" description="ACT" evidence="11">
    <location>
        <begin position="192"/>
        <end position="269"/>
    </location>
</feature>
<dbReference type="Pfam" id="PF00800">
    <property type="entry name" value="PDT"/>
    <property type="match status" value="1"/>
</dbReference>
<dbReference type="GO" id="GO:0009094">
    <property type="term" value="P:L-phenylalanine biosynthetic process"/>
    <property type="evidence" value="ECO:0007669"/>
    <property type="project" value="UniProtKB-UniPathway"/>
</dbReference>
<evidence type="ECO:0000259" key="10">
    <source>
        <dbReference type="PROSITE" id="PS51171"/>
    </source>
</evidence>
<evidence type="ECO:0000256" key="5">
    <source>
        <dbReference type="ARBA" id="ARBA00023141"/>
    </source>
</evidence>
<dbReference type="EMBL" id="PHEX01000019">
    <property type="protein sequence ID" value="PKQ28378.1"/>
    <property type="molecule type" value="Genomic_DNA"/>
</dbReference>
<dbReference type="PROSITE" id="PS00857">
    <property type="entry name" value="PREPHENATE_DEHYDR_1"/>
    <property type="match status" value="1"/>
</dbReference>
<keyword evidence="5 9" id="KW-0057">Aromatic amino acid biosynthesis</keyword>
<dbReference type="AlphaFoldDB" id="A0A2N3G6Y1"/>
<evidence type="ECO:0000256" key="4">
    <source>
        <dbReference type="ARBA" id="ARBA00022605"/>
    </source>
</evidence>
<dbReference type="FunFam" id="3.30.70.260:FF:000012">
    <property type="entry name" value="Prephenate dehydratase"/>
    <property type="match status" value="1"/>
</dbReference>
<comment type="caution">
    <text evidence="12">The sequence shown here is derived from an EMBL/GenBank/DDBJ whole genome shotgun (WGS) entry which is preliminary data.</text>
</comment>
<dbReference type="CDD" id="cd13633">
    <property type="entry name" value="PBP2_Sa-PDT_like"/>
    <property type="match status" value="1"/>
</dbReference>
<feature type="domain" description="Prephenate dehydratase" evidence="10">
    <location>
        <begin position="1"/>
        <end position="179"/>
    </location>
</feature>
<evidence type="ECO:0000256" key="3">
    <source>
        <dbReference type="ARBA" id="ARBA00021872"/>
    </source>
</evidence>
<dbReference type="PROSITE" id="PS00858">
    <property type="entry name" value="PREPHENATE_DEHYDR_2"/>
    <property type="match status" value="1"/>
</dbReference>
<gene>
    <name evidence="9" type="primary">pheA</name>
    <name evidence="12" type="ORF">CVT63_03170</name>
</gene>
<keyword evidence="4 9" id="KW-0028">Amino-acid biosynthesis</keyword>
<organism evidence="12 13">
    <name type="scientific">Candidatus Anoxymicrobium japonicum</name>
    <dbReference type="NCBI Taxonomy" id="2013648"/>
    <lineage>
        <taxon>Bacteria</taxon>
        <taxon>Bacillati</taxon>
        <taxon>Actinomycetota</taxon>
        <taxon>Candidatus Geothermincolia</taxon>
        <taxon>Candidatus Geothermincolales</taxon>
        <taxon>Candidatus Anoxymicrobiaceae</taxon>
        <taxon>Candidatus Anoxymicrobium</taxon>
    </lineage>
</organism>
<keyword evidence="7 9" id="KW-0456">Lyase</keyword>
<dbReference type="GO" id="GO:0005737">
    <property type="term" value="C:cytoplasm"/>
    <property type="evidence" value="ECO:0007669"/>
    <property type="project" value="TreeGrafter"/>
</dbReference>
<comment type="catalytic activity">
    <reaction evidence="8 9">
        <text>prephenate + H(+) = 3-phenylpyruvate + CO2 + H2O</text>
        <dbReference type="Rhea" id="RHEA:21648"/>
        <dbReference type="ChEBI" id="CHEBI:15377"/>
        <dbReference type="ChEBI" id="CHEBI:15378"/>
        <dbReference type="ChEBI" id="CHEBI:16526"/>
        <dbReference type="ChEBI" id="CHEBI:18005"/>
        <dbReference type="ChEBI" id="CHEBI:29934"/>
        <dbReference type="EC" id="4.2.1.51"/>
    </reaction>
</comment>
<evidence type="ECO:0000259" key="11">
    <source>
        <dbReference type="PROSITE" id="PS51671"/>
    </source>
</evidence>
<dbReference type="Pfam" id="PF01842">
    <property type="entry name" value="ACT"/>
    <property type="match status" value="1"/>
</dbReference>
<evidence type="ECO:0000313" key="13">
    <source>
        <dbReference type="Proteomes" id="UP000233654"/>
    </source>
</evidence>
<dbReference type="InterPro" id="IPR002912">
    <property type="entry name" value="ACT_dom"/>
</dbReference>
<dbReference type="Proteomes" id="UP000233654">
    <property type="component" value="Unassembled WGS sequence"/>
</dbReference>